<keyword evidence="3" id="KW-1185">Reference proteome</keyword>
<proteinExistence type="predicted"/>
<comment type="caution">
    <text evidence="2">The sequence shown here is derived from an EMBL/GenBank/DDBJ whole genome shotgun (WGS) entry which is preliminary data.</text>
</comment>
<evidence type="ECO:0000313" key="2">
    <source>
        <dbReference type="EMBL" id="MBM7645036.1"/>
    </source>
</evidence>
<accession>A0ABS2PYT9</accession>
<reference evidence="2 3" key="1">
    <citation type="submission" date="2021-01" db="EMBL/GenBank/DDBJ databases">
        <title>Genomic Encyclopedia of Type Strains, Phase IV (KMG-IV): sequencing the most valuable type-strain genomes for metagenomic binning, comparative biology and taxonomic classification.</title>
        <authorList>
            <person name="Goeker M."/>
        </authorList>
    </citation>
    <scope>NUCLEOTIDE SEQUENCE [LARGE SCALE GENOMIC DNA]</scope>
    <source>
        <strain evidence="2 3">DSM 28236</strain>
    </source>
</reference>
<sequence>MSYEEGLDDGSVPTPLGVFDPASSIVKAR</sequence>
<dbReference type="Proteomes" id="UP000808914">
    <property type="component" value="Unassembled WGS sequence"/>
</dbReference>
<gene>
    <name evidence="2" type="ORF">JOD45_001245</name>
</gene>
<name>A0ABS2PYT9_9BACL</name>
<evidence type="ECO:0000256" key="1">
    <source>
        <dbReference type="SAM" id="MobiDB-lite"/>
    </source>
</evidence>
<feature type="region of interest" description="Disordered" evidence="1">
    <location>
        <begin position="1"/>
        <end position="29"/>
    </location>
</feature>
<evidence type="ECO:0000313" key="3">
    <source>
        <dbReference type="Proteomes" id="UP000808914"/>
    </source>
</evidence>
<organism evidence="2 3">
    <name type="scientific">Scopulibacillus daqui</name>
    <dbReference type="NCBI Taxonomy" id="1469162"/>
    <lineage>
        <taxon>Bacteria</taxon>
        <taxon>Bacillati</taxon>
        <taxon>Bacillota</taxon>
        <taxon>Bacilli</taxon>
        <taxon>Bacillales</taxon>
        <taxon>Sporolactobacillaceae</taxon>
        <taxon>Scopulibacillus</taxon>
    </lineage>
</organism>
<protein>
    <submittedName>
        <fullName evidence="2">Uncharacterized protein</fullName>
    </submittedName>
</protein>
<dbReference type="EMBL" id="JAFBER010000005">
    <property type="protein sequence ID" value="MBM7645036.1"/>
    <property type="molecule type" value="Genomic_DNA"/>
</dbReference>